<feature type="transmembrane region" description="Helical" evidence="6">
    <location>
        <begin position="183"/>
        <end position="203"/>
    </location>
</feature>
<evidence type="ECO:0000313" key="7">
    <source>
        <dbReference type="EMBL" id="QIB91934.1"/>
    </source>
</evidence>
<dbReference type="InterPro" id="IPR050833">
    <property type="entry name" value="Poly_Biosynth_Transport"/>
</dbReference>
<reference evidence="7 8" key="1">
    <citation type="journal article" date="2020" name="Environ. Microbiol. Rep.">
        <title>Redox cycling of Fe(II) and Fe(III) in magnetite accelerates aceticlastic methanogenesis by Methanosarcina mazei.</title>
        <authorList>
            <person name="Wang H."/>
            <person name="Byrne J.M."/>
            <person name="Liu P."/>
            <person name="Liu J."/>
            <person name="Dong X."/>
            <person name="Lu Y."/>
        </authorList>
    </citation>
    <scope>NUCLEOTIDE SEQUENCE [LARGE SCALE GENOMIC DNA]</scope>
    <source>
        <strain evidence="8">zm-15</strain>
    </source>
</reference>
<evidence type="ECO:0000256" key="1">
    <source>
        <dbReference type="ARBA" id="ARBA00004651"/>
    </source>
</evidence>
<keyword evidence="2" id="KW-1003">Cell membrane</keyword>
<comment type="subcellular location">
    <subcellularLocation>
        <location evidence="1">Cell membrane</location>
        <topology evidence="1">Multi-pass membrane protein</topology>
    </subcellularLocation>
</comment>
<feature type="transmembrane region" description="Helical" evidence="6">
    <location>
        <begin position="123"/>
        <end position="143"/>
    </location>
</feature>
<feature type="transmembrane region" description="Helical" evidence="6">
    <location>
        <begin position="370"/>
        <end position="387"/>
    </location>
</feature>
<protein>
    <submittedName>
        <fullName evidence="7">Flippase</fullName>
    </submittedName>
</protein>
<feature type="transmembrane region" description="Helical" evidence="6">
    <location>
        <begin position="336"/>
        <end position="358"/>
    </location>
</feature>
<feature type="transmembrane region" description="Helical" evidence="6">
    <location>
        <begin position="47"/>
        <end position="74"/>
    </location>
</feature>
<organism evidence="7 8">
    <name type="scientific">Methanosarcina mazei</name>
    <name type="common">Methanosarcina frisia</name>
    <dbReference type="NCBI Taxonomy" id="2209"/>
    <lineage>
        <taxon>Archaea</taxon>
        <taxon>Methanobacteriati</taxon>
        <taxon>Methanobacteriota</taxon>
        <taxon>Stenosarchaea group</taxon>
        <taxon>Methanomicrobia</taxon>
        <taxon>Methanosarcinales</taxon>
        <taxon>Methanosarcinaceae</taxon>
        <taxon>Methanosarcina</taxon>
    </lineage>
</organism>
<feature type="transmembrane region" description="Helical" evidence="6">
    <location>
        <begin position="155"/>
        <end position="177"/>
    </location>
</feature>
<keyword evidence="3 6" id="KW-0812">Transmembrane</keyword>
<feature type="transmembrane region" description="Helical" evidence="6">
    <location>
        <begin position="224"/>
        <end position="249"/>
    </location>
</feature>
<dbReference type="AlphaFoldDB" id="A0A6C0VMS4"/>
<evidence type="ECO:0000256" key="3">
    <source>
        <dbReference type="ARBA" id="ARBA00022692"/>
    </source>
</evidence>
<dbReference type="GO" id="GO:0005886">
    <property type="term" value="C:plasma membrane"/>
    <property type="evidence" value="ECO:0007669"/>
    <property type="project" value="UniProtKB-SubCell"/>
</dbReference>
<feature type="transmembrane region" description="Helical" evidence="6">
    <location>
        <begin position="393"/>
        <end position="413"/>
    </location>
</feature>
<sequence length="435" mass="49076">MNGRLNLKKRLIDIQWSFLSLCAPAFTYFILRIIYGKVLGVDGLGLYTLAFTIYMFGTQFADFGIGSALTKYIAEYEDDTTRIKDFISVGFKSSVVSGLLMGTILFLFSNLISIDFFHNSEMIYLLKIISLCFPFIAIQKTVLGTLNGFLKMKDFAFLNVVQQFFILALSIYLVIYYKMGINGTVFGFVIPTIIIGLLSAFFVKDQLSIYTRNSTVILKELLKFGFYVVLTNSTILIFFQVDTLMIGYFADETKVGYYAVAVLIVQGIMILPNAIQRINVPTIATSYRKSEYSYIEKIIKEIVLKTFLIIMILSMFLIIFGKFLISLVFTADFLPAYLPLVILLIGYTIYAPLVSIGGTFSSIGKIEIEFQINAFCALINIILNIILIPKYGIIGAAAATSISTIIIAITYAYSLKRYFRVNMFHGVQREAYNRD</sequence>
<dbReference type="Pfam" id="PF01943">
    <property type="entry name" value="Polysacc_synt"/>
    <property type="match status" value="1"/>
</dbReference>
<dbReference type="PANTHER" id="PTHR30250:SF27">
    <property type="entry name" value="POLYSACCHARIDE BIOSYNTHESIS PROTEIN"/>
    <property type="match status" value="1"/>
</dbReference>
<dbReference type="EMBL" id="CP042908">
    <property type="protein sequence ID" value="QIB91934.1"/>
    <property type="molecule type" value="Genomic_DNA"/>
</dbReference>
<name>A0A6C0VMS4_METMZ</name>
<evidence type="ECO:0000256" key="5">
    <source>
        <dbReference type="ARBA" id="ARBA00023136"/>
    </source>
</evidence>
<dbReference type="PANTHER" id="PTHR30250">
    <property type="entry name" value="PST FAMILY PREDICTED COLANIC ACID TRANSPORTER"/>
    <property type="match status" value="1"/>
</dbReference>
<proteinExistence type="predicted"/>
<evidence type="ECO:0000256" key="2">
    <source>
        <dbReference type="ARBA" id="ARBA00022475"/>
    </source>
</evidence>
<feature type="transmembrane region" description="Helical" evidence="6">
    <location>
        <begin position="307"/>
        <end position="330"/>
    </location>
</feature>
<dbReference type="CDD" id="cd13128">
    <property type="entry name" value="MATE_Wzx_like"/>
    <property type="match status" value="1"/>
</dbReference>
<dbReference type="Proteomes" id="UP000467371">
    <property type="component" value="Chromosome"/>
</dbReference>
<accession>A0A6C0VMS4</accession>
<evidence type="ECO:0000256" key="4">
    <source>
        <dbReference type="ARBA" id="ARBA00022989"/>
    </source>
</evidence>
<feature type="transmembrane region" description="Helical" evidence="6">
    <location>
        <begin position="255"/>
        <end position="275"/>
    </location>
</feature>
<keyword evidence="4 6" id="KW-1133">Transmembrane helix</keyword>
<evidence type="ECO:0000313" key="8">
    <source>
        <dbReference type="Proteomes" id="UP000467371"/>
    </source>
</evidence>
<feature type="transmembrane region" description="Helical" evidence="6">
    <location>
        <begin position="95"/>
        <end position="117"/>
    </location>
</feature>
<dbReference type="InterPro" id="IPR002797">
    <property type="entry name" value="Polysacc_synth"/>
</dbReference>
<keyword evidence="5 6" id="KW-0472">Membrane</keyword>
<gene>
    <name evidence="7" type="ORF">FQU78_13635</name>
</gene>
<evidence type="ECO:0000256" key="6">
    <source>
        <dbReference type="SAM" id="Phobius"/>
    </source>
</evidence>
<feature type="transmembrane region" description="Helical" evidence="6">
    <location>
        <begin position="12"/>
        <end position="35"/>
    </location>
</feature>